<dbReference type="GO" id="GO:0047936">
    <property type="term" value="F:glucose 1-dehydrogenase [NAD(P)+] activity"/>
    <property type="evidence" value="ECO:0007669"/>
    <property type="project" value="UniProtKB-EC"/>
</dbReference>
<keyword evidence="5" id="KW-1185">Reference proteome</keyword>
<keyword evidence="2 4" id="KW-0560">Oxidoreductase</keyword>
<dbReference type="Pfam" id="PF13561">
    <property type="entry name" value="adh_short_C2"/>
    <property type="match status" value="1"/>
</dbReference>
<evidence type="ECO:0000256" key="2">
    <source>
        <dbReference type="ARBA" id="ARBA00023002"/>
    </source>
</evidence>
<dbReference type="InterPro" id="IPR002347">
    <property type="entry name" value="SDR_fam"/>
</dbReference>
<dbReference type="InterPro" id="IPR050259">
    <property type="entry name" value="SDR"/>
</dbReference>
<dbReference type="Proteomes" id="UP001162834">
    <property type="component" value="Chromosome"/>
</dbReference>
<feature type="domain" description="Ketoreductase" evidence="3">
    <location>
        <begin position="11"/>
        <end position="205"/>
    </location>
</feature>
<dbReference type="CDD" id="cd05233">
    <property type="entry name" value="SDR_c"/>
    <property type="match status" value="1"/>
</dbReference>
<protein>
    <submittedName>
        <fullName evidence="4">Glucose 1-dehydrogenase</fullName>
        <ecNumber evidence="4">1.1.1.47</ecNumber>
    </submittedName>
</protein>
<dbReference type="InterPro" id="IPR057326">
    <property type="entry name" value="KR_dom"/>
</dbReference>
<dbReference type="PANTHER" id="PTHR42879:SF2">
    <property type="entry name" value="3-OXOACYL-[ACYL-CARRIER-PROTEIN] REDUCTASE FABG"/>
    <property type="match status" value="1"/>
</dbReference>
<dbReference type="PRINTS" id="PR00081">
    <property type="entry name" value="GDHRDH"/>
</dbReference>
<accession>A0A9E6XTY1</accession>
<dbReference type="Gene3D" id="3.40.50.720">
    <property type="entry name" value="NAD(P)-binding Rossmann-like Domain"/>
    <property type="match status" value="1"/>
</dbReference>
<dbReference type="SMART" id="SM00822">
    <property type="entry name" value="PKS_KR"/>
    <property type="match status" value="1"/>
</dbReference>
<organism evidence="4 5">
    <name type="scientific">Capillimicrobium parvum</name>
    <dbReference type="NCBI Taxonomy" id="2884022"/>
    <lineage>
        <taxon>Bacteria</taxon>
        <taxon>Bacillati</taxon>
        <taxon>Actinomycetota</taxon>
        <taxon>Thermoleophilia</taxon>
        <taxon>Solirubrobacterales</taxon>
        <taxon>Capillimicrobiaceae</taxon>
        <taxon>Capillimicrobium</taxon>
    </lineage>
</organism>
<evidence type="ECO:0000259" key="3">
    <source>
        <dbReference type="SMART" id="SM00822"/>
    </source>
</evidence>
<dbReference type="EC" id="1.1.1.47" evidence="4"/>
<evidence type="ECO:0000313" key="4">
    <source>
        <dbReference type="EMBL" id="UGS34389.1"/>
    </source>
</evidence>
<comment type="similarity">
    <text evidence="1">Belongs to the short-chain dehydrogenases/reductases (SDR) family.</text>
</comment>
<dbReference type="EMBL" id="CP087164">
    <property type="protein sequence ID" value="UGS34389.1"/>
    <property type="molecule type" value="Genomic_DNA"/>
</dbReference>
<dbReference type="KEGG" id="sbae:DSM104329_00767"/>
<dbReference type="PRINTS" id="PR00080">
    <property type="entry name" value="SDRFAMILY"/>
</dbReference>
<sequence length="276" mass="29056">MGSVNYDFDGDVVLVTGAARGLGRDIALGFARSGAKVAINDLDGADVSDAIPYELASRDEFRATLADVEALGAEAIALPGDVTVEADVERVVGEVIDRFGRLDILINNAGVASFAKSWEMTEAQWDAVVDADLKGPFLCSKHAARHMITRDGGGRIITISSTSALVGIPDQVNYQSAKHGVIGQIRTLALELAPYGVTVNTICPTVVSSPLLDFAVETGKAYFQEVARLCGASTVFPGLDNLEPEDVTHAVQWLASDAARYVTGIALPVDGGFTCK</sequence>
<evidence type="ECO:0000256" key="1">
    <source>
        <dbReference type="ARBA" id="ARBA00006484"/>
    </source>
</evidence>
<dbReference type="InterPro" id="IPR036291">
    <property type="entry name" value="NAD(P)-bd_dom_sf"/>
</dbReference>
<dbReference type="RefSeq" id="WP_259314067.1">
    <property type="nucleotide sequence ID" value="NZ_CP087164.1"/>
</dbReference>
<gene>
    <name evidence="4" type="ORF">DSM104329_00767</name>
</gene>
<evidence type="ECO:0000313" key="5">
    <source>
        <dbReference type="Proteomes" id="UP001162834"/>
    </source>
</evidence>
<dbReference type="AlphaFoldDB" id="A0A9E6XTY1"/>
<reference evidence="4" key="1">
    <citation type="journal article" date="2022" name="Int. J. Syst. Evol. Microbiol.">
        <title>Pseudomonas aegrilactucae sp. nov. and Pseudomonas morbosilactucae sp. nov., pathogens causing bacterial rot of lettuce in Japan.</title>
        <authorList>
            <person name="Sawada H."/>
            <person name="Fujikawa T."/>
            <person name="Satou M."/>
        </authorList>
    </citation>
    <scope>NUCLEOTIDE SEQUENCE</scope>
    <source>
        <strain evidence="4">0166_1</strain>
    </source>
</reference>
<dbReference type="PANTHER" id="PTHR42879">
    <property type="entry name" value="3-OXOACYL-(ACYL-CARRIER-PROTEIN) REDUCTASE"/>
    <property type="match status" value="1"/>
</dbReference>
<dbReference type="FunFam" id="3.40.50.720:FF:000084">
    <property type="entry name" value="Short-chain dehydrogenase reductase"/>
    <property type="match status" value="1"/>
</dbReference>
<proteinExistence type="inferred from homology"/>
<name>A0A9E6XTY1_9ACTN</name>
<dbReference type="SUPFAM" id="SSF51735">
    <property type="entry name" value="NAD(P)-binding Rossmann-fold domains"/>
    <property type="match status" value="1"/>
</dbReference>